<dbReference type="EMBL" id="KV784370">
    <property type="protein sequence ID" value="OEU10923.1"/>
    <property type="molecule type" value="Genomic_DNA"/>
</dbReference>
<dbReference type="GO" id="GO:0006799">
    <property type="term" value="P:polyphosphate biosynthetic process"/>
    <property type="evidence" value="ECO:0007669"/>
    <property type="project" value="UniProtKB-ARBA"/>
</dbReference>
<evidence type="ECO:0000256" key="4">
    <source>
        <dbReference type="ARBA" id="ARBA00022989"/>
    </source>
</evidence>
<dbReference type="AlphaFoldDB" id="A0A1E7EZF0"/>
<dbReference type="KEGG" id="fcy:FRACYDRAFT_246798"/>
<dbReference type="InParanoid" id="A0A1E7EZF0"/>
<name>A0A1E7EZF0_9STRA</name>
<dbReference type="Proteomes" id="UP000095751">
    <property type="component" value="Unassembled WGS sequence"/>
</dbReference>
<feature type="transmembrane region" description="Helical" evidence="7">
    <location>
        <begin position="600"/>
        <end position="619"/>
    </location>
</feature>
<dbReference type="OrthoDB" id="5588846at2759"/>
<feature type="compositionally biased region" description="Low complexity" evidence="6">
    <location>
        <begin position="407"/>
        <end position="434"/>
    </location>
</feature>
<feature type="region of interest" description="Disordered" evidence="6">
    <location>
        <begin position="245"/>
        <end position="286"/>
    </location>
</feature>
<feature type="region of interest" description="Disordered" evidence="6">
    <location>
        <begin position="34"/>
        <end position="62"/>
    </location>
</feature>
<proteinExistence type="predicted"/>
<keyword evidence="10" id="KW-1185">Reference proteome</keyword>
<keyword evidence="3 7" id="KW-0812">Transmembrane</keyword>
<comment type="subcellular location">
    <subcellularLocation>
        <location evidence="1">Vacuole membrane</location>
        <topology evidence="1">Multi-pass membrane protein</topology>
    </subcellularLocation>
</comment>
<reference evidence="9 10" key="1">
    <citation type="submission" date="2016-09" db="EMBL/GenBank/DDBJ databases">
        <title>Extensive genetic diversity and differential bi-allelic expression allows diatom success in the polar Southern Ocean.</title>
        <authorList>
            <consortium name="DOE Joint Genome Institute"/>
            <person name="Mock T."/>
            <person name="Otillar R.P."/>
            <person name="Strauss J."/>
            <person name="Dupont C."/>
            <person name="Frickenhaus S."/>
            <person name="Maumus F."/>
            <person name="Mcmullan M."/>
            <person name="Sanges R."/>
            <person name="Schmutz J."/>
            <person name="Toseland A."/>
            <person name="Valas R."/>
            <person name="Veluchamy A."/>
            <person name="Ward B.J."/>
            <person name="Allen A."/>
            <person name="Barry K."/>
            <person name="Falciatore A."/>
            <person name="Ferrante M."/>
            <person name="Fortunato A.E."/>
            <person name="Gloeckner G."/>
            <person name="Gruber A."/>
            <person name="Hipkin R."/>
            <person name="Janech M."/>
            <person name="Kroth P."/>
            <person name="Leese F."/>
            <person name="Lindquist E."/>
            <person name="Lyon B.R."/>
            <person name="Martin J."/>
            <person name="Mayer C."/>
            <person name="Parker M."/>
            <person name="Quesneville H."/>
            <person name="Raymond J."/>
            <person name="Uhlig C."/>
            <person name="Valentin K.U."/>
            <person name="Worden A.Z."/>
            <person name="Armbrust E.V."/>
            <person name="Bowler C."/>
            <person name="Green B."/>
            <person name="Moulton V."/>
            <person name="Van Oosterhout C."/>
            <person name="Grigoriev I."/>
        </authorList>
    </citation>
    <scope>NUCLEOTIDE SEQUENCE [LARGE SCALE GENOMIC DNA]</scope>
    <source>
        <strain evidence="9 10">CCMP1102</strain>
    </source>
</reference>
<evidence type="ECO:0000256" key="1">
    <source>
        <dbReference type="ARBA" id="ARBA00004128"/>
    </source>
</evidence>
<keyword evidence="5 7" id="KW-0472">Membrane</keyword>
<dbReference type="Pfam" id="PF03105">
    <property type="entry name" value="SPX"/>
    <property type="match status" value="1"/>
</dbReference>
<feature type="domain" description="SPX" evidence="8">
    <location>
        <begin position="2"/>
        <end position="252"/>
    </location>
</feature>
<feature type="compositionally biased region" description="Low complexity" evidence="6">
    <location>
        <begin position="44"/>
        <end position="54"/>
    </location>
</feature>
<sequence>MVDFGKKLLEKRVDGWEEYYIDYGRLKSLIKKASKAKKRKKEQQQQVQVQQRQQQGRKRSNSDAVGYNYNFNGLTHNSSSSDVLGSKSTGLIDRMTQMSPSMRGGRLFINENNEFEDDRKSIHETVSDEYVTVLDFRSVLDYEIQKIVLYILTREGQLAQNLYTLSKDGHLLKTKILSLVYDYRQREGRIVNENDRLNAWNHLKESTYSHRDFASNLLQFVNFIDMNVTGLRKILKKHDKNFPHHQLSGTYLQQGGVGGGNSKNQQHGRGLVRDNSNNNAQRDLDDDSYDQIDSHLDKLYHFGGLSALVLTLRRAFDELHLLELNLLTLSDAAKNATQHRNHRRNMSTPLNITSLPSSGYGSIDNYNKNDNSTTTGGESDDDDIDGIISPIRAYKETPTIDNRKLPSFPGQLPISSSSSSQVQATPSSSYSSRIPPKPPPPHRRMPTEGGGVHIDHSSTHVLVVESGDGGDTPAINDFDVLSPRTSTTHRPRHLLKTTITRGREPILDQINEARSRLRQTTKYAELVAARALIFCDDDDDKNKIPDSKKTPASKFTTVQKISSMLNLWSTFLYMTNYYIVAPTVGDYALRLGSNESMSGIVSFMCGMFSLFSLIILVRLTI</sequence>
<dbReference type="InterPro" id="IPR051572">
    <property type="entry name" value="VTC_Complex_Subunit"/>
</dbReference>
<evidence type="ECO:0000259" key="8">
    <source>
        <dbReference type="PROSITE" id="PS51382"/>
    </source>
</evidence>
<feature type="compositionally biased region" description="Polar residues" evidence="6">
    <location>
        <begin position="346"/>
        <end position="371"/>
    </location>
</feature>
<evidence type="ECO:0000256" key="6">
    <source>
        <dbReference type="SAM" id="MobiDB-lite"/>
    </source>
</evidence>
<protein>
    <recommendedName>
        <fullName evidence="8">SPX domain-containing protein</fullName>
    </recommendedName>
</protein>
<feature type="region of interest" description="Disordered" evidence="6">
    <location>
        <begin position="338"/>
        <end position="449"/>
    </location>
</feature>
<evidence type="ECO:0000313" key="9">
    <source>
        <dbReference type="EMBL" id="OEU10923.1"/>
    </source>
</evidence>
<organism evidence="9 10">
    <name type="scientific">Fragilariopsis cylindrus CCMP1102</name>
    <dbReference type="NCBI Taxonomy" id="635003"/>
    <lineage>
        <taxon>Eukaryota</taxon>
        <taxon>Sar</taxon>
        <taxon>Stramenopiles</taxon>
        <taxon>Ochrophyta</taxon>
        <taxon>Bacillariophyta</taxon>
        <taxon>Bacillariophyceae</taxon>
        <taxon>Bacillariophycidae</taxon>
        <taxon>Bacillariales</taxon>
        <taxon>Bacillariaceae</taxon>
        <taxon>Fragilariopsis</taxon>
    </lineage>
</organism>
<evidence type="ECO:0000256" key="7">
    <source>
        <dbReference type="SAM" id="Phobius"/>
    </source>
</evidence>
<evidence type="ECO:0000256" key="2">
    <source>
        <dbReference type="ARBA" id="ARBA00022554"/>
    </source>
</evidence>
<keyword evidence="4 7" id="KW-1133">Transmembrane helix</keyword>
<evidence type="ECO:0000256" key="3">
    <source>
        <dbReference type="ARBA" id="ARBA00022692"/>
    </source>
</evidence>
<dbReference type="PANTHER" id="PTHR46140:SF1">
    <property type="entry name" value="VACUOLAR TRANSPORTER CHAPERONE COMPLEX SUBUNIT 4-RELATED"/>
    <property type="match status" value="1"/>
</dbReference>
<dbReference type="GO" id="GO:0005774">
    <property type="term" value="C:vacuolar membrane"/>
    <property type="evidence" value="ECO:0007669"/>
    <property type="project" value="UniProtKB-SubCell"/>
</dbReference>
<gene>
    <name evidence="9" type="ORF">FRACYDRAFT_246798</name>
</gene>
<keyword evidence="2" id="KW-0926">Vacuole</keyword>
<evidence type="ECO:0000313" key="10">
    <source>
        <dbReference type="Proteomes" id="UP000095751"/>
    </source>
</evidence>
<dbReference type="PANTHER" id="PTHR46140">
    <property type="entry name" value="VACUOLAR TRANSPORTER CHAPERONE 1-RELATED"/>
    <property type="match status" value="1"/>
</dbReference>
<evidence type="ECO:0000256" key="5">
    <source>
        <dbReference type="ARBA" id="ARBA00023136"/>
    </source>
</evidence>
<dbReference type="PROSITE" id="PS51382">
    <property type="entry name" value="SPX"/>
    <property type="match status" value="1"/>
</dbReference>
<dbReference type="InterPro" id="IPR004331">
    <property type="entry name" value="SPX_dom"/>
</dbReference>
<accession>A0A1E7EZF0</accession>